<reference evidence="2 3" key="1">
    <citation type="submission" date="2016-11" db="EMBL/GenBank/DDBJ databases">
        <authorList>
            <person name="Jaros S."/>
            <person name="Januszkiewicz K."/>
            <person name="Wedrychowicz H."/>
        </authorList>
    </citation>
    <scope>NUCLEOTIDE SEQUENCE [LARGE SCALE GENOMIC DNA]</scope>
    <source>
        <strain evidence="2 3">DSM 25660</strain>
    </source>
</reference>
<dbReference type="AlphaFoldDB" id="A0A1M5CDR3"/>
<protein>
    <submittedName>
        <fullName evidence="2">Uncharacterized protein</fullName>
    </submittedName>
</protein>
<feature type="transmembrane region" description="Helical" evidence="1">
    <location>
        <begin position="67"/>
        <end position="87"/>
    </location>
</feature>
<keyword evidence="1" id="KW-1133">Transmembrane helix</keyword>
<keyword evidence="1" id="KW-0472">Membrane</keyword>
<name>A0A1M5CDR3_9FLAO</name>
<proteinExistence type="predicted"/>
<evidence type="ECO:0000256" key="1">
    <source>
        <dbReference type="SAM" id="Phobius"/>
    </source>
</evidence>
<feature type="transmembrane region" description="Helical" evidence="1">
    <location>
        <begin position="38"/>
        <end position="55"/>
    </location>
</feature>
<evidence type="ECO:0000313" key="2">
    <source>
        <dbReference type="EMBL" id="SHF52806.1"/>
    </source>
</evidence>
<dbReference type="RefSeq" id="WP_073363865.1">
    <property type="nucleotide sequence ID" value="NZ_FQVQ01000011.1"/>
</dbReference>
<evidence type="ECO:0000313" key="3">
    <source>
        <dbReference type="Proteomes" id="UP000184147"/>
    </source>
</evidence>
<organism evidence="2 3">
    <name type="scientific">Flavobacterium fontis</name>
    <dbReference type="NCBI Taxonomy" id="1124188"/>
    <lineage>
        <taxon>Bacteria</taxon>
        <taxon>Pseudomonadati</taxon>
        <taxon>Bacteroidota</taxon>
        <taxon>Flavobacteriia</taxon>
        <taxon>Flavobacteriales</taxon>
        <taxon>Flavobacteriaceae</taxon>
        <taxon>Flavobacterium</taxon>
    </lineage>
</organism>
<keyword evidence="1" id="KW-0812">Transmembrane</keyword>
<dbReference type="STRING" id="1124188.SAMN05444377_11183"/>
<dbReference type="EMBL" id="FQVQ01000011">
    <property type="protein sequence ID" value="SHF52806.1"/>
    <property type="molecule type" value="Genomic_DNA"/>
</dbReference>
<accession>A0A1M5CDR3</accession>
<dbReference type="Proteomes" id="UP000184147">
    <property type="component" value="Unassembled WGS sequence"/>
</dbReference>
<sequence length="90" mass="10716">MKNLTIKVLKFILEISYVFTLSTILKEIINSYGLSEKVEFSLIILLWIPLLFEWLRKLKVGDNRPKFEPYIYLPIIFIFFLIATYIVTII</sequence>
<keyword evidence="3" id="KW-1185">Reference proteome</keyword>
<gene>
    <name evidence="2" type="ORF">SAMN05444377_11183</name>
</gene>